<feature type="domain" description="GGDEF" evidence="3">
    <location>
        <begin position="421"/>
        <end position="550"/>
    </location>
</feature>
<dbReference type="InterPro" id="IPR043128">
    <property type="entry name" value="Rev_trsase/Diguanyl_cyclase"/>
</dbReference>
<dbReference type="InterPro" id="IPR000700">
    <property type="entry name" value="PAS-assoc_C"/>
</dbReference>
<dbReference type="AlphaFoldDB" id="D6XZB9"/>
<dbReference type="Pfam" id="PF13188">
    <property type="entry name" value="PAS_8"/>
    <property type="match status" value="1"/>
</dbReference>
<dbReference type="CDD" id="cd01949">
    <property type="entry name" value="GGDEF"/>
    <property type="match status" value="1"/>
</dbReference>
<dbReference type="NCBIfam" id="TIGR00229">
    <property type="entry name" value="sensory_box"/>
    <property type="match status" value="1"/>
</dbReference>
<dbReference type="EMBL" id="CP001791">
    <property type="protein sequence ID" value="ADI00404.1"/>
    <property type="molecule type" value="Genomic_DNA"/>
</dbReference>
<sequence length="727" mass="83326">MGSNNHHANAIPQQQLADFLTYVPGAMYQYRLTPEGTGVFDYASKGIEEMFGCPAEDVMADEQKLFRYIHPEDLDDILDETKRLAREGGLWDMRFRVMHPVHGERVVQGYSRPETLDDGTVRFHGHFKDVTEEEQYKRQNEQYQKKLNDNSRLLISIFDHMPAGIWLLDKEGNVRLSNRWFQEHYQVTGEERSVCQRGDTEALESEIPIVKEETIHFSDGKPHTVKSIKLRLTNDNGDIDGVLGIGMDISDYKQVEDELFIEKETLKTTLMSMGDGVIATDEDGLVVLMNPIAERLTGYTFKEAKGQPFDKVFYIIDEHSREKHDSLVYEILKTGRTLELEKDTLLMNKYGKEIPVEDSAAPIRNSEGQVKGAVVVFRDHTAEKERIRQIEYLSFHDQLTDLYNRRFLEEELKRLNTDRNFPLSVLVMDVNGLKLMNDAFGHSKGDELLKKVAQIIRQQTRADDIIARVGGDEFTILLPKTSMKEVEIVVDRISTGLSRFKVGGMPVTASFGWEAKHRREEPTEHILKKAEEKMYRQKVENKQKLAQEAVETIMRTFFDGFPNEEEHAERVGVLAEMIGSRMGVDRLRLQELKLAGIVHDIGKVALPLEMMLKADALSDEERAEIERHPEVGYNILNAVNHYGNLSETVLAHHEWWDGSGYPKGLKGEDIPLQARIIAVAEAYEAMTTPQAYREAMREEEALRILKEQAGKQFDPKVVDEFIQIRES</sequence>
<dbReference type="CDD" id="cd00130">
    <property type="entry name" value="PAS"/>
    <property type="match status" value="3"/>
</dbReference>
<dbReference type="SUPFAM" id="SSF55785">
    <property type="entry name" value="PYP-like sensor domain (PAS domain)"/>
    <property type="match status" value="3"/>
</dbReference>
<name>D6XZB9_BACIE</name>
<dbReference type="Proteomes" id="UP000000271">
    <property type="component" value="Chromosome"/>
</dbReference>
<dbReference type="GO" id="GO:0016787">
    <property type="term" value="F:hydrolase activity"/>
    <property type="evidence" value="ECO:0007669"/>
    <property type="project" value="UniProtKB-KW"/>
</dbReference>
<dbReference type="Pfam" id="PF00989">
    <property type="entry name" value="PAS"/>
    <property type="match status" value="1"/>
</dbReference>
<dbReference type="Pfam" id="PF00990">
    <property type="entry name" value="GGDEF"/>
    <property type="match status" value="1"/>
</dbReference>
<dbReference type="SMART" id="SM00471">
    <property type="entry name" value="HDc"/>
    <property type="match status" value="1"/>
</dbReference>
<organism evidence="5 6">
    <name type="scientific">Bacillus selenitireducens (strain ATCC 700615 / DSM 15326 / MLS10)</name>
    <dbReference type="NCBI Taxonomy" id="439292"/>
    <lineage>
        <taxon>Bacteria</taxon>
        <taxon>Bacillati</taxon>
        <taxon>Bacillota</taxon>
        <taxon>Bacilli</taxon>
        <taxon>Bacillales</taxon>
        <taxon>Bacillaceae</taxon>
        <taxon>Salisediminibacterium</taxon>
    </lineage>
</organism>
<dbReference type="SMART" id="SM00267">
    <property type="entry name" value="GGDEF"/>
    <property type="match status" value="1"/>
</dbReference>
<dbReference type="SUPFAM" id="SSF109604">
    <property type="entry name" value="HD-domain/PDEase-like"/>
    <property type="match status" value="1"/>
</dbReference>
<accession>D6XZB9</accession>
<dbReference type="Pfam" id="PF08447">
    <property type="entry name" value="PAS_3"/>
    <property type="match status" value="1"/>
</dbReference>
<evidence type="ECO:0000259" key="4">
    <source>
        <dbReference type="PROSITE" id="PS51832"/>
    </source>
</evidence>
<evidence type="ECO:0000259" key="3">
    <source>
        <dbReference type="PROSITE" id="PS50887"/>
    </source>
</evidence>
<dbReference type="PROSITE" id="PS51832">
    <property type="entry name" value="HD_GYP"/>
    <property type="match status" value="1"/>
</dbReference>
<dbReference type="InterPro" id="IPR000160">
    <property type="entry name" value="GGDEF_dom"/>
</dbReference>
<dbReference type="PANTHER" id="PTHR43155:SF2">
    <property type="entry name" value="CYCLIC DI-GMP PHOSPHODIESTERASE PA4108"/>
    <property type="match status" value="1"/>
</dbReference>
<dbReference type="InterPro" id="IPR001610">
    <property type="entry name" value="PAC"/>
</dbReference>
<dbReference type="InterPro" id="IPR013767">
    <property type="entry name" value="PAS_fold"/>
</dbReference>
<dbReference type="Gene3D" id="1.10.3210.10">
    <property type="entry name" value="Hypothetical protein af1432"/>
    <property type="match status" value="1"/>
</dbReference>
<dbReference type="Gene3D" id="3.30.70.270">
    <property type="match status" value="1"/>
</dbReference>
<evidence type="ECO:0000259" key="2">
    <source>
        <dbReference type="PROSITE" id="PS50113"/>
    </source>
</evidence>
<evidence type="ECO:0000313" key="6">
    <source>
        <dbReference type="Proteomes" id="UP000000271"/>
    </source>
</evidence>
<feature type="domain" description="PAS" evidence="1">
    <location>
        <begin position="38"/>
        <end position="88"/>
    </location>
</feature>
<feature type="domain" description="PAS" evidence="1">
    <location>
        <begin position="262"/>
        <end position="335"/>
    </location>
</feature>
<feature type="domain" description="PAC" evidence="2">
    <location>
        <begin position="203"/>
        <end position="261"/>
    </location>
</feature>
<dbReference type="InterPro" id="IPR037522">
    <property type="entry name" value="HD_GYP_dom"/>
</dbReference>
<dbReference type="InterPro" id="IPR035965">
    <property type="entry name" value="PAS-like_dom_sf"/>
</dbReference>
<evidence type="ECO:0000313" key="5">
    <source>
        <dbReference type="EMBL" id="ADI00404.1"/>
    </source>
</evidence>
<dbReference type="InterPro" id="IPR013655">
    <property type="entry name" value="PAS_fold_3"/>
</dbReference>
<feature type="domain" description="PAC" evidence="2">
    <location>
        <begin position="340"/>
        <end position="392"/>
    </location>
</feature>
<dbReference type="STRING" id="439292.Bsel_2915"/>
<proteinExistence type="predicted"/>
<dbReference type="CDD" id="cd00077">
    <property type="entry name" value="HDc"/>
    <property type="match status" value="1"/>
</dbReference>
<dbReference type="PROSITE" id="PS50887">
    <property type="entry name" value="GGDEF"/>
    <property type="match status" value="1"/>
</dbReference>
<dbReference type="SMART" id="SM00086">
    <property type="entry name" value="PAC"/>
    <property type="match status" value="2"/>
</dbReference>
<dbReference type="NCBIfam" id="TIGR00254">
    <property type="entry name" value="GGDEF"/>
    <property type="match status" value="1"/>
</dbReference>
<dbReference type="HOGENOM" id="CLU_000445_92_5_9"/>
<keyword evidence="6" id="KW-1185">Reference proteome</keyword>
<dbReference type="PANTHER" id="PTHR43155">
    <property type="entry name" value="CYCLIC DI-GMP PHOSPHODIESTERASE PA4108-RELATED"/>
    <property type="match status" value="1"/>
</dbReference>
<dbReference type="Gene3D" id="3.30.450.20">
    <property type="entry name" value="PAS domain"/>
    <property type="match status" value="3"/>
</dbReference>
<protein>
    <submittedName>
        <fullName evidence="5">Diguanylate cyclase and metal dependent phosphohydrolase</fullName>
    </submittedName>
</protein>
<dbReference type="OrthoDB" id="9759607at2"/>
<dbReference type="SMART" id="SM00091">
    <property type="entry name" value="PAS"/>
    <property type="match status" value="3"/>
</dbReference>
<dbReference type="PROSITE" id="PS50113">
    <property type="entry name" value="PAC"/>
    <property type="match status" value="2"/>
</dbReference>
<gene>
    <name evidence="5" type="ordered locus">Bsel_2915</name>
</gene>
<evidence type="ECO:0000259" key="1">
    <source>
        <dbReference type="PROSITE" id="PS50112"/>
    </source>
</evidence>
<dbReference type="InterPro" id="IPR000014">
    <property type="entry name" value="PAS"/>
</dbReference>
<dbReference type="InterPro" id="IPR003607">
    <property type="entry name" value="HD/PDEase_dom"/>
</dbReference>
<dbReference type="Pfam" id="PF13487">
    <property type="entry name" value="HD_5"/>
    <property type="match status" value="1"/>
</dbReference>
<dbReference type="SUPFAM" id="SSF55073">
    <property type="entry name" value="Nucleotide cyclase"/>
    <property type="match status" value="1"/>
</dbReference>
<dbReference type="InterPro" id="IPR029787">
    <property type="entry name" value="Nucleotide_cyclase"/>
</dbReference>
<dbReference type="PROSITE" id="PS50112">
    <property type="entry name" value="PAS"/>
    <property type="match status" value="2"/>
</dbReference>
<dbReference type="RefSeq" id="WP_013173816.1">
    <property type="nucleotide sequence ID" value="NC_014219.1"/>
</dbReference>
<dbReference type="GO" id="GO:0006355">
    <property type="term" value="P:regulation of DNA-templated transcription"/>
    <property type="evidence" value="ECO:0007669"/>
    <property type="project" value="InterPro"/>
</dbReference>
<reference evidence="5" key="1">
    <citation type="submission" date="2009-10" db="EMBL/GenBank/DDBJ databases">
        <title>Complete sequence of Bacillus selenitireducens MLS10.</title>
        <authorList>
            <consortium name="US DOE Joint Genome Institute"/>
            <person name="Lucas S."/>
            <person name="Copeland A."/>
            <person name="Lapidus A."/>
            <person name="Glavina del Rio T."/>
            <person name="Dalin E."/>
            <person name="Tice H."/>
            <person name="Bruce D."/>
            <person name="Goodwin L."/>
            <person name="Pitluck S."/>
            <person name="Sims D."/>
            <person name="Brettin T."/>
            <person name="Detter J.C."/>
            <person name="Han C."/>
            <person name="Larimer F."/>
            <person name="Land M."/>
            <person name="Hauser L."/>
            <person name="Kyrpides N."/>
            <person name="Ovchinnikova G."/>
            <person name="Stolz J."/>
        </authorList>
    </citation>
    <scope>NUCLEOTIDE SEQUENCE [LARGE SCALE GENOMIC DNA]</scope>
    <source>
        <strain evidence="5">MLS10</strain>
    </source>
</reference>
<dbReference type="KEGG" id="bse:Bsel_2915"/>
<dbReference type="eggNOG" id="COG3437">
    <property type="taxonomic scope" value="Bacteria"/>
</dbReference>
<feature type="domain" description="HD-GYP" evidence="4">
    <location>
        <begin position="542"/>
        <end position="727"/>
    </location>
</feature>